<name>A0A7I4XSK3_HAECO</name>
<dbReference type="OrthoDB" id="5856035at2759"/>
<dbReference type="WBParaSite" id="HCON_00000900-00001">
    <property type="protein sequence ID" value="HCON_00000900-00001"/>
    <property type="gene ID" value="HCON_00000900"/>
</dbReference>
<dbReference type="Proteomes" id="UP000025227">
    <property type="component" value="Unplaced"/>
</dbReference>
<sequence>MEFCLEEQHLSDEMSAASASAYSWSASEEMITVGNAEDIYNENIDLKTAILDESENEGIGDNDLLTALLDDGEELVTAVSHAYSAYSLPASETFVDMDDVEPNCGKTAEMEVSSEMEQDVVGGASPMSTAVTGSISWYSMPPSETNVEMPSSMCEDKTRSVGDRIKDKGDESALKCRDYLENLVLNESATSSALNEAFLEIEETNNNKTAEGRDPYDFDTAIEA</sequence>
<evidence type="ECO:0000313" key="2">
    <source>
        <dbReference type="Proteomes" id="UP000025227"/>
    </source>
</evidence>
<feature type="region of interest" description="Disordered" evidence="1">
    <location>
        <begin position="205"/>
        <end position="224"/>
    </location>
</feature>
<reference evidence="3" key="1">
    <citation type="submission" date="2020-12" db="UniProtKB">
        <authorList>
            <consortium name="WormBaseParasite"/>
        </authorList>
    </citation>
    <scope>IDENTIFICATION</scope>
    <source>
        <strain evidence="3">MHco3</strain>
    </source>
</reference>
<evidence type="ECO:0000256" key="1">
    <source>
        <dbReference type="SAM" id="MobiDB-lite"/>
    </source>
</evidence>
<organism evidence="2 3">
    <name type="scientific">Haemonchus contortus</name>
    <name type="common">Barber pole worm</name>
    <dbReference type="NCBI Taxonomy" id="6289"/>
    <lineage>
        <taxon>Eukaryota</taxon>
        <taxon>Metazoa</taxon>
        <taxon>Ecdysozoa</taxon>
        <taxon>Nematoda</taxon>
        <taxon>Chromadorea</taxon>
        <taxon>Rhabditida</taxon>
        <taxon>Rhabditina</taxon>
        <taxon>Rhabditomorpha</taxon>
        <taxon>Strongyloidea</taxon>
        <taxon>Trichostrongylidae</taxon>
        <taxon>Haemonchus</taxon>
    </lineage>
</organism>
<proteinExistence type="predicted"/>
<dbReference type="AlphaFoldDB" id="A0A7I4XSK3"/>
<accession>A0A7I4XSK3</accession>
<keyword evidence="2" id="KW-1185">Reference proteome</keyword>
<protein>
    <submittedName>
        <fullName evidence="3">OTULIN</fullName>
    </submittedName>
</protein>
<evidence type="ECO:0000313" key="3">
    <source>
        <dbReference type="WBParaSite" id="HCON_00000900-00001"/>
    </source>
</evidence>